<evidence type="ECO:0000313" key="7">
    <source>
        <dbReference type="EMBL" id="GGN38134.1"/>
    </source>
</evidence>
<evidence type="ECO:0000313" key="8">
    <source>
        <dbReference type="Proteomes" id="UP000600080"/>
    </source>
</evidence>
<dbReference type="PROSITE" id="PS51755">
    <property type="entry name" value="OMPR_PHOB"/>
    <property type="match status" value="1"/>
</dbReference>
<reference evidence="8" key="1">
    <citation type="journal article" date="2019" name="Int. J. Syst. Evol. Microbiol.">
        <title>The Global Catalogue of Microorganisms (GCM) 10K type strain sequencing project: providing services to taxonomists for standard genome sequencing and annotation.</title>
        <authorList>
            <consortium name="The Broad Institute Genomics Platform"/>
            <consortium name="The Broad Institute Genome Sequencing Center for Infectious Disease"/>
            <person name="Wu L."/>
            <person name="Ma J."/>
        </authorList>
    </citation>
    <scope>NUCLEOTIDE SEQUENCE [LARGE SCALE GENOMIC DNA]</scope>
    <source>
        <strain evidence="8">CGMCC 4.7323</strain>
    </source>
</reference>
<dbReference type="InterPro" id="IPR039420">
    <property type="entry name" value="WalR-like"/>
</dbReference>
<evidence type="ECO:0000259" key="6">
    <source>
        <dbReference type="PROSITE" id="PS51755"/>
    </source>
</evidence>
<evidence type="ECO:0000256" key="1">
    <source>
        <dbReference type="ARBA" id="ARBA00023125"/>
    </source>
</evidence>
<dbReference type="InterPro" id="IPR001789">
    <property type="entry name" value="Sig_transdc_resp-reg_receiver"/>
</dbReference>
<organism evidence="7 8">
    <name type="scientific">Streptomyces kronopolitis</name>
    <dbReference type="NCBI Taxonomy" id="1612435"/>
    <lineage>
        <taxon>Bacteria</taxon>
        <taxon>Bacillati</taxon>
        <taxon>Actinomycetota</taxon>
        <taxon>Actinomycetes</taxon>
        <taxon>Kitasatosporales</taxon>
        <taxon>Streptomycetaceae</taxon>
        <taxon>Streptomyces</taxon>
    </lineage>
</organism>
<gene>
    <name evidence="7" type="primary">cutR</name>
    <name evidence="7" type="ORF">GCM10012285_13720</name>
</gene>
<evidence type="ECO:0000256" key="2">
    <source>
        <dbReference type="PROSITE-ProRule" id="PRU00169"/>
    </source>
</evidence>
<dbReference type="Gene3D" id="3.40.50.2300">
    <property type="match status" value="1"/>
</dbReference>
<dbReference type="PANTHER" id="PTHR48111:SF36">
    <property type="entry name" value="TRANSCRIPTIONAL REGULATORY PROTEIN CUTR"/>
    <property type="match status" value="1"/>
</dbReference>
<dbReference type="Pfam" id="PF00486">
    <property type="entry name" value="Trans_reg_C"/>
    <property type="match status" value="1"/>
</dbReference>
<evidence type="ECO:0000256" key="4">
    <source>
        <dbReference type="SAM" id="MobiDB-lite"/>
    </source>
</evidence>
<keyword evidence="2" id="KW-0597">Phosphoprotein</keyword>
<dbReference type="Gene3D" id="1.10.10.10">
    <property type="entry name" value="Winged helix-like DNA-binding domain superfamily/Winged helix DNA-binding domain"/>
    <property type="match status" value="1"/>
</dbReference>
<feature type="DNA-binding region" description="OmpR/PhoB-type" evidence="3">
    <location>
        <begin position="150"/>
        <end position="245"/>
    </location>
</feature>
<accession>A0ABQ2J651</accession>
<evidence type="ECO:0000259" key="5">
    <source>
        <dbReference type="PROSITE" id="PS50110"/>
    </source>
</evidence>
<keyword evidence="1 3" id="KW-0238">DNA-binding</keyword>
<dbReference type="Proteomes" id="UP000600080">
    <property type="component" value="Unassembled WGS sequence"/>
</dbReference>
<dbReference type="InterPro" id="IPR036388">
    <property type="entry name" value="WH-like_DNA-bd_sf"/>
</dbReference>
<dbReference type="EMBL" id="BMND01000004">
    <property type="protein sequence ID" value="GGN38134.1"/>
    <property type="molecule type" value="Genomic_DNA"/>
</dbReference>
<dbReference type="Pfam" id="PF00072">
    <property type="entry name" value="Response_reg"/>
    <property type="match status" value="1"/>
</dbReference>
<dbReference type="InterPro" id="IPR001867">
    <property type="entry name" value="OmpR/PhoB-type_DNA-bd"/>
</dbReference>
<dbReference type="CDD" id="cd00383">
    <property type="entry name" value="trans_reg_C"/>
    <property type="match status" value="1"/>
</dbReference>
<protein>
    <submittedName>
        <fullName evidence="7">Transcriptional regulatory protein CutR</fullName>
    </submittedName>
</protein>
<feature type="region of interest" description="Disordered" evidence="4">
    <location>
        <begin position="245"/>
        <end position="265"/>
    </location>
</feature>
<feature type="modified residue" description="4-aspartylphosphate" evidence="2">
    <location>
        <position position="78"/>
    </location>
</feature>
<dbReference type="PROSITE" id="PS50110">
    <property type="entry name" value="RESPONSE_REGULATORY"/>
    <property type="match status" value="1"/>
</dbReference>
<dbReference type="SUPFAM" id="SSF52172">
    <property type="entry name" value="CheY-like"/>
    <property type="match status" value="1"/>
</dbReference>
<name>A0ABQ2J651_9ACTN</name>
<dbReference type="PANTHER" id="PTHR48111">
    <property type="entry name" value="REGULATOR OF RPOS"/>
    <property type="match status" value="1"/>
</dbReference>
<proteinExistence type="predicted"/>
<sequence length="265" mass="27976">MVNSPARGSPPQERPAAGRGGSGTHDAMRVLVVEDEEFLADMIVSGLRRAALTVDIAHSGRGALDRLRRDAYDVLVLDQDLPGLHGDEVFRYVVEQALPTRVLLLVASGPAPSPGGREPGADDLLTKPFAFDVLRDRVLALGHSARSGRPPVIERAGVRLDTGRRLAVRDGRPLALSRREFGVLEVLLRAQGAVVGDDELIEEVWEEQPRHRTNAVRVTLGTLRAKLGDPPVIEAVPGAGYRMGGGPAAGDAPSASGEPAAGALG</sequence>
<evidence type="ECO:0000256" key="3">
    <source>
        <dbReference type="PROSITE-ProRule" id="PRU01091"/>
    </source>
</evidence>
<feature type="domain" description="Response regulatory" evidence="5">
    <location>
        <begin position="29"/>
        <end position="142"/>
    </location>
</feature>
<dbReference type="InterPro" id="IPR011006">
    <property type="entry name" value="CheY-like_superfamily"/>
</dbReference>
<feature type="region of interest" description="Disordered" evidence="4">
    <location>
        <begin position="1"/>
        <end position="24"/>
    </location>
</feature>
<dbReference type="SMART" id="SM00862">
    <property type="entry name" value="Trans_reg_C"/>
    <property type="match status" value="1"/>
</dbReference>
<dbReference type="SMART" id="SM00448">
    <property type="entry name" value="REC"/>
    <property type="match status" value="1"/>
</dbReference>
<comment type="caution">
    <text evidence="7">The sequence shown here is derived from an EMBL/GenBank/DDBJ whole genome shotgun (WGS) entry which is preliminary data.</text>
</comment>
<keyword evidence="8" id="KW-1185">Reference proteome</keyword>
<feature type="compositionally biased region" description="Low complexity" evidence="4">
    <location>
        <begin position="249"/>
        <end position="265"/>
    </location>
</feature>
<feature type="domain" description="OmpR/PhoB-type" evidence="6">
    <location>
        <begin position="150"/>
        <end position="245"/>
    </location>
</feature>